<gene>
    <name evidence="1" type="ORF">SAMN05216197_12634</name>
</gene>
<evidence type="ECO:0000313" key="1">
    <source>
        <dbReference type="EMBL" id="SET80670.1"/>
    </source>
</evidence>
<dbReference type="EMBL" id="FOHW01000026">
    <property type="protein sequence ID" value="SET80670.1"/>
    <property type="molecule type" value="Genomic_DNA"/>
</dbReference>
<dbReference type="Proteomes" id="UP000182332">
    <property type="component" value="Unassembled WGS sequence"/>
</dbReference>
<dbReference type="AlphaFoldDB" id="A0A1I0HCU0"/>
<reference evidence="1 2" key="1">
    <citation type="submission" date="2016-10" db="EMBL/GenBank/DDBJ databases">
        <authorList>
            <person name="de Groot N.N."/>
        </authorList>
    </citation>
    <scope>NUCLEOTIDE SEQUENCE [LARGE SCALE GENOMIC DNA]</scope>
    <source>
        <strain evidence="1 2">DSM 11363</strain>
    </source>
</reference>
<accession>A0A1I0HCU0</accession>
<dbReference type="RefSeq" id="WP_074891525.1">
    <property type="nucleotide sequence ID" value="NZ_FOHW01000026.1"/>
</dbReference>
<evidence type="ECO:0000313" key="2">
    <source>
        <dbReference type="Proteomes" id="UP000182332"/>
    </source>
</evidence>
<name>A0A1I0HCU0_9PSED</name>
<organism evidence="1 2">
    <name type="scientific">Pseudomonas graminis</name>
    <dbReference type="NCBI Taxonomy" id="158627"/>
    <lineage>
        <taxon>Bacteria</taxon>
        <taxon>Pseudomonadati</taxon>
        <taxon>Pseudomonadota</taxon>
        <taxon>Gammaproteobacteria</taxon>
        <taxon>Pseudomonadales</taxon>
        <taxon>Pseudomonadaceae</taxon>
        <taxon>Pseudomonas</taxon>
    </lineage>
</organism>
<sequence length="110" mass="12391">MTTIDQVSAEPRNLPVVLTPGAWQEAVHIQDPVHTSEISSRLGNVVLTAYRELSFQPDKTHVDFGLYRFPPAGDRSAYVWLDLTLHTIKSETGLPYLCISLRDEEPVLRC</sequence>
<proteinExistence type="predicted"/>
<dbReference type="OrthoDB" id="6884759at2"/>
<protein>
    <submittedName>
        <fullName evidence="1">Uncharacterized protein</fullName>
    </submittedName>
</protein>